<dbReference type="InterPro" id="IPR023267">
    <property type="entry name" value="RCMT"/>
</dbReference>
<sequence length="382" mass="43268">MDFIDFNGIRLDYLLYKHLLEFLSERELEALFELAKRPPSRYYIRVNTSKITPEALLSALSRNIEVRRDEHIGEALWIPVQGPFKVPEVRRRVVAEKRAAESVYMGADLYAPGVLKAPSVKAGDEVNVVSPDGQLVAYGIAEMDGDAMLKTRRGLAVRTLVSVYKAPKLRELDEYRLGYFYDQSYPAMWVGLIARALGASTAIDLNSSPGGKTTHLAQYGIRVIAVDRSRPKVDKIRENAERLGLTSLIDLLEHDSRYLDRDFPRLKAEIALVDPPCTDLGVRPKLGHTVTMIDVETLARYQRQFLSVASRIARYIIYSTCTLTYQENEENITWATRELGLEVLDIDPPRSVHGWGACPLCRRSMPTHFDAPGFFLALLRRR</sequence>
<dbReference type="PATRIC" id="fig|768679.9.peg.748"/>
<proteinExistence type="inferred from homology"/>
<evidence type="ECO:0000313" key="7">
    <source>
        <dbReference type="EMBL" id="CCC81393.1"/>
    </source>
</evidence>
<dbReference type="eggNOG" id="arCOG00973">
    <property type="taxonomic scope" value="Archaea"/>
</dbReference>
<feature type="binding site" evidence="5">
    <location>
        <position position="274"/>
    </location>
    <ligand>
        <name>S-adenosyl-L-methionine</name>
        <dbReference type="ChEBI" id="CHEBI:59789"/>
    </ligand>
</feature>
<feature type="binding site" evidence="5">
    <location>
        <position position="301"/>
    </location>
    <ligand>
        <name>S-adenosyl-L-methionine</name>
        <dbReference type="ChEBI" id="CHEBI:59789"/>
    </ligand>
</feature>
<dbReference type="SUPFAM" id="SSF88697">
    <property type="entry name" value="PUA domain-like"/>
    <property type="match status" value="1"/>
</dbReference>
<dbReference type="STRING" id="768679.TTX_0738"/>
<dbReference type="InterPro" id="IPR036974">
    <property type="entry name" value="PUA_sf"/>
</dbReference>
<dbReference type="CDD" id="cd07953">
    <property type="entry name" value="PUA"/>
    <property type="match status" value="1"/>
</dbReference>
<dbReference type="PaxDb" id="768679-TTX_0738"/>
<dbReference type="InterPro" id="IPR002478">
    <property type="entry name" value="PUA"/>
</dbReference>
<comment type="caution">
    <text evidence="5">Lacks conserved residue(s) required for the propagation of feature annotation.</text>
</comment>
<feature type="binding site" evidence="5">
    <location>
        <position position="255"/>
    </location>
    <ligand>
        <name>S-adenosyl-L-methionine</name>
        <dbReference type="ChEBI" id="CHEBI:59789"/>
    </ligand>
</feature>
<evidence type="ECO:0000259" key="6">
    <source>
        <dbReference type="PROSITE" id="PS51686"/>
    </source>
</evidence>
<feature type="active site" description="Nucleophile" evidence="5">
    <location>
        <position position="321"/>
    </location>
</feature>
<reference evidence="7 8" key="1">
    <citation type="journal article" date="2011" name="PLoS ONE">
        <title>The complete genome sequence of Thermoproteus tenax: a physiologically versatile member of the Crenarchaeota.</title>
        <authorList>
            <person name="Siebers B."/>
            <person name="Zaparty M."/>
            <person name="Raddatz G."/>
            <person name="Tjaden B."/>
            <person name="Albers S.V."/>
            <person name="Bell S.D."/>
            <person name="Blombach F."/>
            <person name="Kletzin A."/>
            <person name="Kyrpides N."/>
            <person name="Lanz C."/>
            <person name="Plagens A."/>
            <person name="Rampp M."/>
            <person name="Rosinus A."/>
            <person name="von Jan M."/>
            <person name="Makarova K.S."/>
            <person name="Klenk H.P."/>
            <person name="Schuster S.C."/>
            <person name="Hensel R."/>
        </authorList>
    </citation>
    <scope>NUCLEOTIDE SEQUENCE [LARGE SCALE GENOMIC DNA]</scope>
    <source>
        <strain evidence="8">ATCC 35583 / DSM 2078 / JCM 9277 / NBRC 100435 / Kra 1</strain>
    </source>
</reference>
<dbReference type="PANTHER" id="PTHR22807">
    <property type="entry name" value="NOP2 YEAST -RELATED NOL1/NOP2/FMU SUN DOMAIN-CONTAINING"/>
    <property type="match status" value="1"/>
</dbReference>
<keyword evidence="8" id="KW-1185">Reference proteome</keyword>
<comment type="similarity">
    <text evidence="5">Belongs to the class I-like SAM-binding methyltransferase superfamily. RsmB/NOP family.</text>
</comment>
<dbReference type="HOGENOM" id="CLU_005316_1_0_2"/>
<dbReference type="RefSeq" id="WP_014126649.1">
    <property type="nucleotide sequence ID" value="NC_016070.1"/>
</dbReference>
<name>G4RP98_THETK</name>
<dbReference type="InterPro" id="IPR001678">
    <property type="entry name" value="MeTrfase_RsmB-F_NOP2_dom"/>
</dbReference>
<accession>G4RP98</accession>
<dbReference type="Gene3D" id="3.30.70.1170">
    <property type="entry name" value="Sun protein, domain 3"/>
    <property type="match status" value="1"/>
</dbReference>
<dbReference type="InterPro" id="IPR043699">
    <property type="entry name" value="NSUN6"/>
</dbReference>
<evidence type="ECO:0000256" key="2">
    <source>
        <dbReference type="ARBA" id="ARBA00022679"/>
    </source>
</evidence>
<evidence type="ECO:0000256" key="4">
    <source>
        <dbReference type="ARBA" id="ARBA00022884"/>
    </source>
</evidence>
<dbReference type="InterPro" id="IPR015947">
    <property type="entry name" value="PUA-like_sf"/>
</dbReference>
<dbReference type="PANTHER" id="PTHR22807:SF34">
    <property type="entry name" value="TRNA (CYTOSINE(72)-C(5))-METHYLTRANSFERASE NSUN6"/>
    <property type="match status" value="1"/>
</dbReference>
<keyword evidence="2 5" id="KW-0808">Transferase</keyword>
<evidence type="ECO:0000256" key="5">
    <source>
        <dbReference type="HAMAP-Rule" id="MF_02237"/>
    </source>
</evidence>
<evidence type="ECO:0000256" key="3">
    <source>
        <dbReference type="ARBA" id="ARBA00022691"/>
    </source>
</evidence>
<dbReference type="GO" id="GO:0000049">
    <property type="term" value="F:tRNA binding"/>
    <property type="evidence" value="ECO:0007669"/>
    <property type="project" value="UniProtKB-UniRule"/>
</dbReference>
<feature type="binding site" evidence="5">
    <location>
        <position position="232"/>
    </location>
    <ligand>
        <name>S-adenosyl-L-methionine</name>
        <dbReference type="ChEBI" id="CHEBI:59789"/>
    </ligand>
</feature>
<dbReference type="Gene3D" id="2.30.130.10">
    <property type="entry name" value="PUA domain"/>
    <property type="match status" value="1"/>
</dbReference>
<dbReference type="PROSITE" id="PS50890">
    <property type="entry name" value="PUA"/>
    <property type="match status" value="1"/>
</dbReference>
<dbReference type="GO" id="GO:0016428">
    <property type="term" value="F:tRNA (cytidine-5-)-methyltransferase activity"/>
    <property type="evidence" value="ECO:0007669"/>
    <property type="project" value="UniProtKB-UniRule"/>
</dbReference>
<dbReference type="EC" id="2.1.1.-" evidence="5"/>
<comment type="function">
    <text evidence="5">S-adenosyl-L-methionine-dependent methyltransferase that specifically methylates the C5 position of cytosine 72 in several tRNAs.</text>
</comment>
<dbReference type="EMBL" id="FN869859">
    <property type="protein sequence ID" value="CCC81393.1"/>
    <property type="molecule type" value="Genomic_DNA"/>
</dbReference>
<dbReference type="Pfam" id="PF01189">
    <property type="entry name" value="Methyltr_RsmB-F"/>
    <property type="match status" value="1"/>
</dbReference>
<evidence type="ECO:0000256" key="1">
    <source>
        <dbReference type="ARBA" id="ARBA00022603"/>
    </source>
</evidence>
<dbReference type="GeneID" id="11261630"/>
<dbReference type="SUPFAM" id="SSF53335">
    <property type="entry name" value="S-adenosyl-L-methionine-dependent methyltransferases"/>
    <property type="match status" value="1"/>
</dbReference>
<evidence type="ECO:0000313" key="8">
    <source>
        <dbReference type="Proteomes" id="UP000002654"/>
    </source>
</evidence>
<dbReference type="Pfam" id="PF01472">
    <property type="entry name" value="PUA"/>
    <property type="match status" value="1"/>
</dbReference>
<dbReference type="InterPro" id="IPR049560">
    <property type="entry name" value="MeTrfase_RsmB-F_NOP2_cat"/>
</dbReference>
<feature type="binding site" evidence="5">
    <location>
        <position position="227"/>
    </location>
    <ligand>
        <name>S-adenosyl-L-methionine</name>
        <dbReference type="ChEBI" id="CHEBI:59789"/>
    </ligand>
</feature>
<dbReference type="GO" id="GO:0001510">
    <property type="term" value="P:RNA methylation"/>
    <property type="evidence" value="ECO:0007669"/>
    <property type="project" value="InterPro"/>
</dbReference>
<feature type="domain" description="SAM-dependent MTase RsmB/NOP-type" evidence="6">
    <location>
        <begin position="103"/>
        <end position="382"/>
    </location>
</feature>
<keyword evidence="3 5" id="KW-0949">S-adenosyl-L-methionine</keyword>
<gene>
    <name evidence="7" type="primary">fmu</name>
    <name evidence="7" type="ordered locus">TTX_0738</name>
</gene>
<dbReference type="PROSITE" id="PS51686">
    <property type="entry name" value="SAM_MT_RSMB_NOP"/>
    <property type="match status" value="1"/>
</dbReference>
<comment type="catalytic activity">
    <reaction evidence="5">
        <text>cytidine(72) in tRNA + S-adenosyl-L-methionine = 5-methylcytidine(72) in tRNA + S-adenosyl-L-homocysteine + H(+)</text>
        <dbReference type="Rhea" id="RHEA:61988"/>
        <dbReference type="Rhea" id="RHEA-COMP:15996"/>
        <dbReference type="Rhea" id="RHEA-COMP:15997"/>
        <dbReference type="ChEBI" id="CHEBI:15378"/>
        <dbReference type="ChEBI" id="CHEBI:57856"/>
        <dbReference type="ChEBI" id="CHEBI:59789"/>
        <dbReference type="ChEBI" id="CHEBI:74483"/>
        <dbReference type="ChEBI" id="CHEBI:82748"/>
    </reaction>
</comment>
<dbReference type="AlphaFoldDB" id="G4RP98"/>
<dbReference type="HAMAP" id="MF_02237">
    <property type="entry name" value="NSUN6"/>
    <property type="match status" value="1"/>
</dbReference>
<protein>
    <recommendedName>
        <fullName evidence="5">tRNA (cytosine(72)-C(5))-methyltransferase</fullName>
        <shortName evidence="5">tRNA:m(5)C72 MTase</shortName>
        <ecNumber evidence="5">2.1.1.-</ecNumber>
    </recommendedName>
</protein>
<dbReference type="Gene3D" id="3.40.50.150">
    <property type="entry name" value="Vaccinia Virus protein VP39"/>
    <property type="match status" value="1"/>
</dbReference>
<dbReference type="SMART" id="SM00359">
    <property type="entry name" value="PUA"/>
    <property type="match status" value="1"/>
</dbReference>
<dbReference type="InterPro" id="IPR029063">
    <property type="entry name" value="SAM-dependent_MTases_sf"/>
</dbReference>
<keyword evidence="1 5" id="KW-0489">Methyltransferase</keyword>
<dbReference type="eggNOG" id="arCOG00986">
    <property type="taxonomic scope" value="Archaea"/>
</dbReference>
<dbReference type="Proteomes" id="UP000002654">
    <property type="component" value="Chromosome"/>
</dbReference>
<dbReference type="PRINTS" id="PR02008">
    <property type="entry name" value="RCMTFAMILY"/>
</dbReference>
<dbReference type="GO" id="GO:0006400">
    <property type="term" value="P:tRNA modification"/>
    <property type="evidence" value="ECO:0007669"/>
    <property type="project" value="UniProtKB-UniRule"/>
</dbReference>
<organism evidence="7 8">
    <name type="scientific">Thermoproteus tenax (strain ATCC 35583 / DSM 2078 / JCM 9277 / NBRC 100435 / Kra 1)</name>
    <dbReference type="NCBI Taxonomy" id="768679"/>
    <lineage>
        <taxon>Archaea</taxon>
        <taxon>Thermoproteota</taxon>
        <taxon>Thermoprotei</taxon>
        <taxon>Thermoproteales</taxon>
        <taxon>Thermoproteaceae</taxon>
        <taxon>Thermoproteus</taxon>
    </lineage>
</organism>
<keyword evidence="4 5" id="KW-0694">RNA-binding</keyword>
<dbReference type="KEGG" id="ttn:TTX_0738"/>